<dbReference type="CDD" id="cd00093">
    <property type="entry name" value="HTH_XRE"/>
    <property type="match status" value="1"/>
</dbReference>
<proteinExistence type="predicted"/>
<dbReference type="InterPro" id="IPR001387">
    <property type="entry name" value="Cro/C1-type_HTH"/>
</dbReference>
<dbReference type="PROSITE" id="PS50943">
    <property type="entry name" value="HTH_CROC1"/>
    <property type="match status" value="1"/>
</dbReference>
<dbReference type="PANTHER" id="PTHR46797">
    <property type="entry name" value="HTH-TYPE TRANSCRIPTIONAL REGULATOR"/>
    <property type="match status" value="1"/>
</dbReference>
<gene>
    <name evidence="3" type="ORF">OV287_23785</name>
</gene>
<feature type="domain" description="HTH cro/C1-type" evidence="2">
    <location>
        <begin position="16"/>
        <end position="69"/>
    </location>
</feature>
<dbReference type="InterPro" id="IPR010982">
    <property type="entry name" value="Lambda_DNA-bd_dom_sf"/>
</dbReference>
<dbReference type="RefSeq" id="WP_267536324.1">
    <property type="nucleotide sequence ID" value="NZ_JAPNKA010000001.1"/>
</dbReference>
<dbReference type="SUPFAM" id="SSF47413">
    <property type="entry name" value="lambda repressor-like DNA-binding domains"/>
    <property type="match status" value="1"/>
</dbReference>
<keyword evidence="1" id="KW-0238">DNA-binding</keyword>
<comment type="caution">
    <text evidence="3">The sequence shown here is derived from an EMBL/GenBank/DDBJ whole genome shotgun (WGS) entry which is preliminary data.</text>
</comment>
<organism evidence="3 4">
    <name type="scientific">Archangium lansingense</name>
    <dbReference type="NCBI Taxonomy" id="2995310"/>
    <lineage>
        <taxon>Bacteria</taxon>
        <taxon>Pseudomonadati</taxon>
        <taxon>Myxococcota</taxon>
        <taxon>Myxococcia</taxon>
        <taxon>Myxococcales</taxon>
        <taxon>Cystobacterineae</taxon>
        <taxon>Archangiaceae</taxon>
        <taxon>Archangium</taxon>
    </lineage>
</organism>
<keyword evidence="4" id="KW-1185">Reference proteome</keyword>
<evidence type="ECO:0000256" key="1">
    <source>
        <dbReference type="ARBA" id="ARBA00023125"/>
    </source>
</evidence>
<evidence type="ECO:0000259" key="2">
    <source>
        <dbReference type="PROSITE" id="PS50943"/>
    </source>
</evidence>
<reference evidence="3 4" key="1">
    <citation type="submission" date="2022-11" db="EMBL/GenBank/DDBJ databases">
        <title>Minimal conservation of predation-associated metabolite biosynthetic gene clusters underscores biosynthetic potential of Myxococcota including descriptions for ten novel species: Archangium lansinium sp. nov., Myxococcus landrumus sp. nov., Nannocystis bai.</title>
        <authorList>
            <person name="Ahearne A."/>
            <person name="Stevens C."/>
            <person name="Phillips K."/>
        </authorList>
    </citation>
    <scope>NUCLEOTIDE SEQUENCE [LARGE SCALE GENOMIC DNA]</scope>
    <source>
        <strain evidence="3 4">MIWBW</strain>
    </source>
</reference>
<evidence type="ECO:0000313" key="4">
    <source>
        <dbReference type="Proteomes" id="UP001207654"/>
    </source>
</evidence>
<dbReference type="Gene3D" id="1.10.260.40">
    <property type="entry name" value="lambda repressor-like DNA-binding domains"/>
    <property type="match status" value="1"/>
</dbReference>
<dbReference type="Pfam" id="PF01381">
    <property type="entry name" value="HTH_3"/>
    <property type="match status" value="1"/>
</dbReference>
<sequence length="137" mass="15181">MALPRGLAGTIGTAARAARVRANLTQEDVAERVGLATEVYGRLERGGMLPSVPTLKKLCEVLRIPSDVLLGLTPAQENFWTKETPARPVEEPGEIRRLVRTVKRLEPAEFRLLSLMATGLIRLRMMRQSRSKPPPSQ</sequence>
<accession>A0ABT4A837</accession>
<dbReference type="Proteomes" id="UP001207654">
    <property type="component" value="Unassembled WGS sequence"/>
</dbReference>
<dbReference type="EMBL" id="JAPNKA010000001">
    <property type="protein sequence ID" value="MCY1077496.1"/>
    <property type="molecule type" value="Genomic_DNA"/>
</dbReference>
<evidence type="ECO:0000313" key="3">
    <source>
        <dbReference type="EMBL" id="MCY1077496.1"/>
    </source>
</evidence>
<name>A0ABT4A837_9BACT</name>
<dbReference type="PANTHER" id="PTHR46797:SF2">
    <property type="entry name" value="TRANSCRIPTIONAL REGULATOR"/>
    <property type="match status" value="1"/>
</dbReference>
<dbReference type="SMART" id="SM00530">
    <property type="entry name" value="HTH_XRE"/>
    <property type="match status" value="1"/>
</dbReference>
<dbReference type="InterPro" id="IPR050807">
    <property type="entry name" value="TransReg_Diox_bact_type"/>
</dbReference>
<protein>
    <submittedName>
        <fullName evidence="3">Helix-turn-helix transcriptional regulator</fullName>
    </submittedName>
</protein>